<accession>A0A140LBU5</accession>
<dbReference type="SMART" id="SM00909">
    <property type="entry name" value="Germane"/>
    <property type="match status" value="2"/>
</dbReference>
<dbReference type="RefSeq" id="WP_066351988.1">
    <property type="nucleotide sequence ID" value="NZ_LOED01000005.1"/>
</dbReference>
<reference evidence="2 3" key="1">
    <citation type="submission" date="2015-12" db="EMBL/GenBank/DDBJ databases">
        <title>Draft genome sequnece of Fervidicola ferrireducens strain Y170.</title>
        <authorList>
            <person name="Patel B.K."/>
        </authorList>
    </citation>
    <scope>NUCLEOTIDE SEQUENCE [LARGE SCALE GENOMIC DNA]</scope>
    <source>
        <strain evidence="2 3">Y170</strain>
    </source>
</reference>
<gene>
    <name evidence="2" type="primary">gerM</name>
    <name evidence="2" type="ORF">AN618_06320</name>
</gene>
<keyword evidence="3" id="KW-1185">Reference proteome</keyword>
<dbReference type="InParanoid" id="A0A140LBU5"/>
<evidence type="ECO:0000313" key="3">
    <source>
        <dbReference type="Proteomes" id="UP000070427"/>
    </source>
</evidence>
<dbReference type="Proteomes" id="UP000070427">
    <property type="component" value="Unassembled WGS sequence"/>
</dbReference>
<comment type="caution">
    <text evidence="2">The sequence shown here is derived from an EMBL/GenBank/DDBJ whole genome shotgun (WGS) entry which is preliminary data.</text>
</comment>
<dbReference type="Pfam" id="PF10646">
    <property type="entry name" value="Germane"/>
    <property type="match status" value="2"/>
</dbReference>
<dbReference type="OrthoDB" id="9809406at2"/>
<dbReference type="InterPro" id="IPR019606">
    <property type="entry name" value="GerMN"/>
</dbReference>
<sequence length="331" mass="36190">MPKRIIAGFAGALFILVFSVACGFLGDRNGSLPEASDSARETQANMRKTIFYFVNEQNLLVPVTKDIPWVEGIGRAALENLVYTPEKGKELEARGLKPPLPAGTRVLGMTIRDGLAKVDFSREFLNLNDRSQEENAVKAVVYTLTEFPTVQRVHLMVEGKPLKKCPNGTVLEDELKREMINLEDKKTGSNKVPVTLYFRATSSDGAFAYYVPVTRMVEKSDDLMKVALEELIKGPKEGMGLSSVIPADTKVLNVSQNGNEVIANFSREIEGYGGGVEIEQALVNTIVLTLSEFPGVEKVTLQVEGESGVLPEGTMLDVPILKPAYINPANI</sequence>
<evidence type="ECO:0000313" key="2">
    <source>
        <dbReference type="EMBL" id="KXG78020.1"/>
    </source>
</evidence>
<dbReference type="PROSITE" id="PS51257">
    <property type="entry name" value="PROKAR_LIPOPROTEIN"/>
    <property type="match status" value="1"/>
</dbReference>
<dbReference type="FunCoup" id="A0A140LBU5">
    <property type="interactions" value="60"/>
</dbReference>
<organism evidence="2 3">
    <name type="scientific">Fervidicola ferrireducens</name>
    <dbReference type="NCBI Taxonomy" id="520764"/>
    <lineage>
        <taxon>Bacteria</taxon>
        <taxon>Bacillati</taxon>
        <taxon>Bacillota</taxon>
        <taxon>Clostridia</taxon>
        <taxon>Thermosediminibacterales</taxon>
        <taxon>Thermosediminibacteraceae</taxon>
        <taxon>Fervidicola</taxon>
    </lineage>
</organism>
<feature type="domain" description="GerMN" evidence="1">
    <location>
        <begin position="74"/>
        <end position="166"/>
    </location>
</feature>
<name>A0A140LBU5_9FIRM</name>
<dbReference type="STRING" id="520764.AN618_06320"/>
<dbReference type="EMBL" id="LOED01000005">
    <property type="protein sequence ID" value="KXG78020.1"/>
    <property type="molecule type" value="Genomic_DNA"/>
</dbReference>
<feature type="domain" description="GerMN" evidence="1">
    <location>
        <begin position="224"/>
        <end position="312"/>
    </location>
</feature>
<dbReference type="AlphaFoldDB" id="A0A140LBU5"/>
<evidence type="ECO:0000259" key="1">
    <source>
        <dbReference type="SMART" id="SM00909"/>
    </source>
</evidence>
<proteinExistence type="predicted"/>
<protein>
    <submittedName>
        <fullName evidence="2">Spore germination protein GerM</fullName>
    </submittedName>
</protein>